<feature type="non-terminal residue" evidence="1">
    <location>
        <position position="1"/>
    </location>
</feature>
<name>A0A699XD83_TANCI</name>
<comment type="caution">
    <text evidence="1">The sequence shown here is derived from an EMBL/GenBank/DDBJ whole genome shotgun (WGS) entry which is preliminary data.</text>
</comment>
<dbReference type="EMBL" id="BKCJ011822085">
    <property type="protein sequence ID" value="GFD55806.1"/>
    <property type="molecule type" value="Genomic_DNA"/>
</dbReference>
<evidence type="ECO:0000313" key="1">
    <source>
        <dbReference type="EMBL" id="GFD55806.1"/>
    </source>
</evidence>
<proteinExistence type="predicted"/>
<reference evidence="1" key="1">
    <citation type="journal article" date="2019" name="Sci. Rep.">
        <title>Draft genome of Tanacetum cinerariifolium, the natural source of mosquito coil.</title>
        <authorList>
            <person name="Yamashiro T."/>
            <person name="Shiraishi A."/>
            <person name="Satake H."/>
            <person name="Nakayama K."/>
        </authorList>
    </citation>
    <scope>NUCLEOTIDE SEQUENCE</scope>
</reference>
<protein>
    <submittedName>
        <fullName evidence="1">Uncharacterized protein</fullName>
    </submittedName>
</protein>
<gene>
    <name evidence="1" type="ORF">Tci_927775</name>
</gene>
<dbReference type="AlphaFoldDB" id="A0A699XD83"/>
<sequence length="92" mass="10102">QPQARAELADDDVGRELKNHIRHEEDHRDEGVAVANGQPQVGVHAGDARIGQVDAVDERERVDAREDGQEADVDFAHDAACFGRFFDVVGRA</sequence>
<accession>A0A699XD83</accession>
<organism evidence="1">
    <name type="scientific">Tanacetum cinerariifolium</name>
    <name type="common">Dalmatian daisy</name>
    <name type="synonym">Chrysanthemum cinerariifolium</name>
    <dbReference type="NCBI Taxonomy" id="118510"/>
    <lineage>
        <taxon>Eukaryota</taxon>
        <taxon>Viridiplantae</taxon>
        <taxon>Streptophyta</taxon>
        <taxon>Embryophyta</taxon>
        <taxon>Tracheophyta</taxon>
        <taxon>Spermatophyta</taxon>
        <taxon>Magnoliopsida</taxon>
        <taxon>eudicotyledons</taxon>
        <taxon>Gunneridae</taxon>
        <taxon>Pentapetalae</taxon>
        <taxon>asterids</taxon>
        <taxon>campanulids</taxon>
        <taxon>Asterales</taxon>
        <taxon>Asteraceae</taxon>
        <taxon>Asteroideae</taxon>
        <taxon>Anthemideae</taxon>
        <taxon>Anthemidinae</taxon>
        <taxon>Tanacetum</taxon>
    </lineage>
</organism>
<feature type="non-terminal residue" evidence="1">
    <location>
        <position position="92"/>
    </location>
</feature>